<proteinExistence type="predicted"/>
<protein>
    <recommendedName>
        <fullName evidence="4">DUF4348 domain-containing protein</fullName>
    </recommendedName>
</protein>
<sequence length="283" mass="32563">MMRKGLFFVLLLAAIAAISFSTSGCTDKKPAADTLSVDTTATDTTAVDTMENLISETPMPKAADELFDDFIFNFAANKKLQMQRILFPLKVTQGKSTSTIQKKQWKREYFFMHQDFYTLIFDNVKQMNVVKDTTIDHVIIEKIYFDQKNVKQYLFDRINGRWMLTSINYKPMFQNLNASFLKFYHHFVTDSAFQVQSINNPLTFIGPDPDDDFSTMTGSVAPEQWSSFAPELPKGLIYNILYGQKYTESNMKIFVIRGIANGLETELTFKRMGGKWKLVKLRT</sequence>
<keyword evidence="1" id="KW-0732">Signal</keyword>
<feature type="chain" id="PRO_5003224109" description="DUF4348 domain-containing protein" evidence="1">
    <location>
        <begin position="25"/>
        <end position="283"/>
    </location>
</feature>
<dbReference type="PROSITE" id="PS51257">
    <property type="entry name" value="PROKAR_LIPOPROTEIN"/>
    <property type="match status" value="1"/>
</dbReference>
<dbReference type="InterPro" id="IPR025590">
    <property type="entry name" value="DUF4348"/>
</dbReference>
<comment type="caution">
    <text evidence="2">The sequence shown here is derived from an EMBL/GenBank/DDBJ whole genome shotgun (WGS) entry which is preliminary data.</text>
</comment>
<name>E7RPB1_9BACT</name>
<keyword evidence="3" id="KW-1185">Reference proteome</keyword>
<evidence type="ECO:0008006" key="4">
    <source>
        <dbReference type="Google" id="ProtNLM"/>
    </source>
</evidence>
<dbReference type="EMBL" id="AEPE02000003">
    <property type="protein sequence ID" value="EFZ37554.1"/>
    <property type="molecule type" value="Genomic_DNA"/>
</dbReference>
<feature type="signal peptide" evidence="1">
    <location>
        <begin position="1"/>
        <end position="24"/>
    </location>
</feature>
<organism evidence="2 3">
    <name type="scientific">Hoylesella oralis ATCC 33269</name>
    <dbReference type="NCBI Taxonomy" id="873533"/>
    <lineage>
        <taxon>Bacteria</taxon>
        <taxon>Pseudomonadati</taxon>
        <taxon>Bacteroidota</taxon>
        <taxon>Bacteroidia</taxon>
        <taxon>Bacteroidales</taxon>
        <taxon>Prevotellaceae</taxon>
        <taxon>Hoylesella</taxon>
    </lineage>
</organism>
<evidence type="ECO:0000313" key="2">
    <source>
        <dbReference type="EMBL" id="EFZ37554.1"/>
    </source>
</evidence>
<dbReference type="AlphaFoldDB" id="E7RPB1"/>
<evidence type="ECO:0000313" key="3">
    <source>
        <dbReference type="Proteomes" id="UP000005580"/>
    </source>
</evidence>
<reference evidence="2" key="1">
    <citation type="submission" date="2011-01" db="EMBL/GenBank/DDBJ databases">
        <authorList>
            <person name="Muzny D."/>
            <person name="Qin X."/>
            <person name="Buhay C."/>
            <person name="Dugan-Rocha S."/>
            <person name="Ding Y."/>
            <person name="Chen G."/>
            <person name="Hawes A."/>
            <person name="Holder M."/>
            <person name="Jhangiani S."/>
            <person name="Johnson A."/>
            <person name="Khan Z."/>
            <person name="Li Z."/>
            <person name="Liu W."/>
            <person name="Liu X."/>
            <person name="Perez L."/>
            <person name="Shen H."/>
            <person name="Wang Q."/>
            <person name="Watt J."/>
            <person name="Xi L."/>
            <person name="Xin Y."/>
            <person name="Zhou J."/>
            <person name="Deng J."/>
            <person name="Jiang H."/>
            <person name="Liu Y."/>
            <person name="Qu J."/>
            <person name="Song X.-Z."/>
            <person name="Zhang L."/>
            <person name="Villasana D."/>
            <person name="Johnson A."/>
            <person name="Liu J."/>
            <person name="Liyanage D."/>
            <person name="Lorensuhewa L."/>
            <person name="Robinson T."/>
            <person name="Song A."/>
            <person name="Song B.-B."/>
            <person name="Dinh H."/>
            <person name="Thornton R."/>
            <person name="Coyle M."/>
            <person name="Francisco L."/>
            <person name="Jackson L."/>
            <person name="Javaid M."/>
            <person name="Korchina V."/>
            <person name="Kovar C."/>
            <person name="Mata R."/>
            <person name="Mathew T."/>
            <person name="Ngo R."/>
            <person name="Nguyen L."/>
            <person name="Nguyen N."/>
            <person name="Okwuonu G."/>
            <person name="Ongeri F."/>
            <person name="Pham C."/>
            <person name="Simmons D."/>
            <person name="Wilczek-Boney K."/>
            <person name="Hale W."/>
            <person name="Jakkamsetti A."/>
            <person name="Pham P."/>
            <person name="Ruth R."/>
            <person name="San Lucas F."/>
            <person name="Warren J."/>
            <person name="Zhang J."/>
            <person name="Zhao Z."/>
            <person name="Zhou C."/>
            <person name="Zhu D."/>
            <person name="Lee S."/>
            <person name="Bess C."/>
            <person name="Blankenburg K."/>
            <person name="Forbes L."/>
            <person name="Fu Q."/>
            <person name="Gubbala S."/>
            <person name="Hirani K."/>
            <person name="Jayaseelan J.C."/>
            <person name="Lara F."/>
            <person name="Munidasa M."/>
            <person name="Palculict T."/>
            <person name="Patil S."/>
            <person name="Pu L.-L."/>
            <person name="Saada N."/>
            <person name="Tang L."/>
            <person name="Weissenberger G."/>
            <person name="Zhu Y."/>
            <person name="Hemphill L."/>
            <person name="Shang Y."/>
            <person name="Youmans B."/>
            <person name="Ayvaz T."/>
            <person name="Ross M."/>
            <person name="Santibanez J."/>
            <person name="Aqrawi P."/>
            <person name="Gross S."/>
            <person name="Joshi V."/>
            <person name="Fowler G."/>
            <person name="Nazareth L."/>
            <person name="Reid J."/>
            <person name="Worley K."/>
            <person name="Petrosino J."/>
            <person name="Highlander S."/>
            <person name="Gibbs R."/>
        </authorList>
    </citation>
    <scope>NUCLEOTIDE SEQUENCE [LARGE SCALE GENOMIC DNA]</scope>
    <source>
        <strain evidence="2">ATCC 33269</strain>
    </source>
</reference>
<accession>E7RPB1</accession>
<dbReference type="STRING" id="28134.SAMN05444288_1838"/>
<evidence type="ECO:0000256" key="1">
    <source>
        <dbReference type="SAM" id="SignalP"/>
    </source>
</evidence>
<dbReference type="eggNOG" id="ENOG50324VM">
    <property type="taxonomic scope" value="Bacteria"/>
</dbReference>
<dbReference type="HOGENOM" id="CLU_978802_0_0_10"/>
<dbReference type="Gene3D" id="3.10.450.410">
    <property type="match status" value="2"/>
</dbReference>
<gene>
    <name evidence="2" type="ORF">HMPREF0663_11012</name>
</gene>
<dbReference type="Proteomes" id="UP000005580">
    <property type="component" value="Unassembled WGS sequence"/>
</dbReference>
<dbReference type="Pfam" id="PF14254">
    <property type="entry name" value="DUF4348"/>
    <property type="match status" value="1"/>
</dbReference>